<gene>
    <name evidence="1" type="ORF">FHR70_003699</name>
</gene>
<evidence type="ECO:0000313" key="2">
    <source>
        <dbReference type="Proteomes" id="UP000532010"/>
    </source>
</evidence>
<keyword evidence="2" id="KW-1185">Reference proteome</keyword>
<proteinExistence type="predicted"/>
<dbReference type="AlphaFoldDB" id="A0A7W4VNV1"/>
<dbReference type="Proteomes" id="UP000532010">
    <property type="component" value="Unassembled WGS sequence"/>
</dbReference>
<protein>
    <submittedName>
        <fullName evidence="1">Uncharacterized protein</fullName>
    </submittedName>
</protein>
<accession>A0A7W4VNV1</accession>
<organism evidence="1 2">
    <name type="scientific">Microvirga lupini</name>
    <dbReference type="NCBI Taxonomy" id="420324"/>
    <lineage>
        <taxon>Bacteria</taxon>
        <taxon>Pseudomonadati</taxon>
        <taxon>Pseudomonadota</taxon>
        <taxon>Alphaproteobacteria</taxon>
        <taxon>Hyphomicrobiales</taxon>
        <taxon>Methylobacteriaceae</taxon>
        <taxon>Microvirga</taxon>
    </lineage>
</organism>
<name>A0A7W4VNV1_9HYPH</name>
<dbReference type="RefSeq" id="WP_183452782.1">
    <property type="nucleotide sequence ID" value="NZ_JACHWB010000005.1"/>
</dbReference>
<reference evidence="1 2" key="1">
    <citation type="submission" date="2020-08" db="EMBL/GenBank/DDBJ databases">
        <title>The Agave Microbiome: Exploring the role of microbial communities in plant adaptations to desert environments.</title>
        <authorList>
            <person name="Partida-Martinez L.P."/>
        </authorList>
    </citation>
    <scope>NUCLEOTIDE SEQUENCE [LARGE SCALE GENOMIC DNA]</scope>
    <source>
        <strain evidence="1 2">AT3.9</strain>
    </source>
</reference>
<comment type="caution">
    <text evidence="1">The sequence shown here is derived from an EMBL/GenBank/DDBJ whole genome shotgun (WGS) entry which is preliminary data.</text>
</comment>
<sequence length="78" mass="8416">MSPEHARSVTLGVLPYDDNSGFRFAIEAASDGSLRISQGSDMVYIDADQWEAVKQAVEEALRFTALSPPLSDGRTGDV</sequence>
<dbReference type="EMBL" id="JACHWB010000005">
    <property type="protein sequence ID" value="MBB3020613.1"/>
    <property type="molecule type" value="Genomic_DNA"/>
</dbReference>
<evidence type="ECO:0000313" key="1">
    <source>
        <dbReference type="EMBL" id="MBB3020613.1"/>
    </source>
</evidence>